<dbReference type="SUPFAM" id="SSF53098">
    <property type="entry name" value="Ribonuclease H-like"/>
    <property type="match status" value="1"/>
</dbReference>
<evidence type="ECO:0000256" key="1">
    <source>
        <dbReference type="SAM" id="MobiDB-lite"/>
    </source>
</evidence>
<dbReference type="CTD" id="161829"/>
<dbReference type="CDD" id="cd06148">
    <property type="entry name" value="Egl_like_exo"/>
    <property type="match status" value="1"/>
</dbReference>
<reference evidence="3" key="2">
    <citation type="submission" date="2025-08" db="UniProtKB">
        <authorList>
            <consortium name="Ensembl"/>
        </authorList>
    </citation>
    <scope>IDENTIFICATION</scope>
</reference>
<accession>A0A8C5DCV9</accession>
<name>A0A8C5DCV9_GOUWI</name>
<dbReference type="PANTHER" id="PTHR46628:SF1">
    <property type="entry name" value="PIRNA BIOGENESIS PROTEIN EXD1"/>
    <property type="match status" value="1"/>
</dbReference>
<sequence length="502" mass="56406">MSLDEVHLTNIFNGKRIKLTLTSGTTYSGFVLRINSNKTLVLDDVRNSNGGKFPGAKMFFRHEIVNVEFDFDENGKLGNPFKETETNIKCLSWYDGDDGGEEEFINYVVIDEFHEKFGPALMHIKKQHVIGVGVEGLEIFKNGRLCWLQIATKKMVYLFDILRLGARAFKNGLSMILASKDILKVIHDCRALAGCLTAQFGVNLTNVFDTQVADVMCFHSKTGGFLPSRVISLQKALSIHLKMPISQLSSLQIESQLPKEEKDIWYLRPTPLPLLKAMALSVIHLQPLRLVLLDSLMTDYVALVDLYLHSSHYQPDELEHVNMESVFELPDELKQLQQMHHERHEWAAGHYPVTEQGLLDRFTVQPQPPSNSSPAVEDKSKTHPTSFECKLEKLSSPSSHQSNISVTQPTDIPSWDTDVSSWDFPAPLNLAAQDSVLGAQAGPEKGGDQKLSLHLSSSTPQVHLPQKTLWDDYPPIDLCGKREDIIPNLQRFPLSLVPSFRA</sequence>
<dbReference type="AlphaFoldDB" id="A0A8C5DCV9"/>
<dbReference type="GO" id="GO:1990923">
    <property type="term" value="C:PET complex"/>
    <property type="evidence" value="ECO:0007669"/>
    <property type="project" value="TreeGrafter"/>
</dbReference>
<dbReference type="RefSeq" id="XP_028293863.1">
    <property type="nucleotide sequence ID" value="XM_028438062.1"/>
</dbReference>
<dbReference type="GeneID" id="114456354"/>
<dbReference type="Pfam" id="PF01612">
    <property type="entry name" value="DNA_pol_A_exo1"/>
    <property type="match status" value="1"/>
</dbReference>
<organism evidence="3 4">
    <name type="scientific">Gouania willdenowi</name>
    <name type="common">Blunt-snouted clingfish</name>
    <name type="synonym">Lepadogaster willdenowi</name>
    <dbReference type="NCBI Taxonomy" id="441366"/>
    <lineage>
        <taxon>Eukaryota</taxon>
        <taxon>Metazoa</taxon>
        <taxon>Chordata</taxon>
        <taxon>Craniata</taxon>
        <taxon>Vertebrata</taxon>
        <taxon>Euteleostomi</taxon>
        <taxon>Actinopterygii</taxon>
        <taxon>Neopterygii</taxon>
        <taxon>Teleostei</taxon>
        <taxon>Neoteleostei</taxon>
        <taxon>Acanthomorphata</taxon>
        <taxon>Ovalentaria</taxon>
        <taxon>Blenniimorphae</taxon>
        <taxon>Blenniiformes</taxon>
        <taxon>Gobiesocoidei</taxon>
        <taxon>Gobiesocidae</taxon>
        <taxon>Gobiesocinae</taxon>
        <taxon>Gouania</taxon>
    </lineage>
</organism>
<dbReference type="InterPro" id="IPR012337">
    <property type="entry name" value="RNaseH-like_sf"/>
</dbReference>
<dbReference type="InterPro" id="IPR036397">
    <property type="entry name" value="RNaseH_sf"/>
</dbReference>
<evidence type="ECO:0000259" key="2">
    <source>
        <dbReference type="Pfam" id="PF01612"/>
    </source>
</evidence>
<dbReference type="Ensembl" id="ENSGWIT00000005578.1">
    <property type="protein sequence ID" value="ENSGWIP00000005199.1"/>
    <property type="gene ID" value="ENSGWIG00000002774.1"/>
</dbReference>
<dbReference type="GO" id="GO:0003676">
    <property type="term" value="F:nucleic acid binding"/>
    <property type="evidence" value="ECO:0007669"/>
    <property type="project" value="InterPro"/>
</dbReference>
<dbReference type="OrthoDB" id="26838at2759"/>
<dbReference type="InterPro" id="IPR052144">
    <property type="entry name" value="piRNA_biogenesis_EXD1"/>
</dbReference>
<evidence type="ECO:0000313" key="4">
    <source>
        <dbReference type="Proteomes" id="UP000694680"/>
    </source>
</evidence>
<dbReference type="InterPro" id="IPR002562">
    <property type="entry name" value="3'-5'_exonuclease_dom"/>
</dbReference>
<evidence type="ECO:0000313" key="3">
    <source>
        <dbReference type="Ensembl" id="ENSGWIP00000005199.1"/>
    </source>
</evidence>
<reference evidence="3" key="3">
    <citation type="submission" date="2025-09" db="UniProtKB">
        <authorList>
            <consortium name="Ensembl"/>
        </authorList>
    </citation>
    <scope>IDENTIFICATION</scope>
</reference>
<proteinExistence type="predicted"/>
<dbReference type="Proteomes" id="UP000694680">
    <property type="component" value="Chromosome 22"/>
</dbReference>
<feature type="region of interest" description="Disordered" evidence="1">
    <location>
        <begin position="363"/>
        <end position="418"/>
    </location>
</feature>
<dbReference type="Gene3D" id="3.30.420.10">
    <property type="entry name" value="Ribonuclease H-like superfamily/Ribonuclease H"/>
    <property type="match status" value="1"/>
</dbReference>
<gene>
    <name evidence="3" type="primary">exd1</name>
</gene>
<keyword evidence="4" id="KW-1185">Reference proteome</keyword>
<protein>
    <recommendedName>
        <fullName evidence="2">3'-5' exonuclease domain-containing protein</fullName>
    </recommendedName>
</protein>
<dbReference type="PANTHER" id="PTHR46628">
    <property type="entry name" value="PIRNA BIOGENESIS PROTEIN EXD1"/>
    <property type="match status" value="1"/>
</dbReference>
<reference evidence="3" key="1">
    <citation type="submission" date="2020-06" db="EMBL/GenBank/DDBJ databases">
        <authorList>
            <consortium name="Wellcome Sanger Institute Data Sharing"/>
        </authorList>
    </citation>
    <scope>NUCLEOTIDE SEQUENCE [LARGE SCALE GENOMIC DNA]</scope>
</reference>
<dbReference type="GO" id="GO:0034587">
    <property type="term" value="P:piRNA processing"/>
    <property type="evidence" value="ECO:0007669"/>
    <property type="project" value="TreeGrafter"/>
</dbReference>
<dbReference type="GO" id="GO:0008408">
    <property type="term" value="F:3'-5' exonuclease activity"/>
    <property type="evidence" value="ECO:0007669"/>
    <property type="project" value="InterPro"/>
</dbReference>
<feature type="domain" description="3'-5' exonuclease" evidence="2">
    <location>
        <begin position="123"/>
        <end position="217"/>
    </location>
</feature>
<feature type="compositionally biased region" description="Polar residues" evidence="1">
    <location>
        <begin position="395"/>
        <end position="411"/>
    </location>
</feature>